<feature type="domain" description="Csa3 N-terminal" evidence="2">
    <location>
        <begin position="4"/>
        <end position="117"/>
    </location>
</feature>
<dbReference type="Pfam" id="PF22662">
    <property type="entry name" value="Csa3_N"/>
    <property type="match status" value="1"/>
</dbReference>
<protein>
    <submittedName>
        <fullName evidence="3">CRISPR locus-related DNA-binding protein</fullName>
    </submittedName>
</protein>
<evidence type="ECO:0000259" key="1">
    <source>
        <dbReference type="Pfam" id="PF01022"/>
    </source>
</evidence>
<dbReference type="SUPFAM" id="SSF46785">
    <property type="entry name" value="Winged helix' DNA-binding domain"/>
    <property type="match status" value="1"/>
</dbReference>
<dbReference type="InterPro" id="IPR010163">
    <property type="entry name" value="Csa3"/>
</dbReference>
<dbReference type="GO" id="GO:0003677">
    <property type="term" value="F:DNA binding"/>
    <property type="evidence" value="ECO:0007669"/>
    <property type="project" value="UniProtKB-KW"/>
</dbReference>
<keyword evidence="3" id="KW-0238">DNA-binding</keyword>
<feature type="domain" description="HTH arsR-type" evidence="1">
    <location>
        <begin position="150"/>
        <end position="191"/>
    </location>
</feature>
<comment type="caution">
    <text evidence="3">The sequence shown here is derived from an EMBL/GenBank/DDBJ whole genome shotgun (WGS) entry which is preliminary data.</text>
</comment>
<organism evidence="3">
    <name type="scientific">Archaeoglobus fulgidus</name>
    <dbReference type="NCBI Taxonomy" id="2234"/>
    <lineage>
        <taxon>Archaea</taxon>
        <taxon>Methanobacteriati</taxon>
        <taxon>Methanobacteriota</taxon>
        <taxon>Archaeoglobi</taxon>
        <taxon>Archaeoglobales</taxon>
        <taxon>Archaeoglobaceae</taxon>
        <taxon>Archaeoglobus</taxon>
    </lineage>
</organism>
<dbReference type="NCBIfam" id="TIGR01884">
    <property type="entry name" value="cas_HTH"/>
    <property type="match status" value="1"/>
</dbReference>
<reference evidence="3" key="1">
    <citation type="journal article" date="2020" name="mSystems">
        <title>Genome- and Community-Level Interaction Insights into Carbon Utilization and Element Cycling Functions of Hydrothermarchaeota in Hydrothermal Sediment.</title>
        <authorList>
            <person name="Zhou Z."/>
            <person name="Liu Y."/>
            <person name="Xu W."/>
            <person name="Pan J."/>
            <person name="Luo Z.H."/>
            <person name="Li M."/>
        </authorList>
    </citation>
    <scope>NUCLEOTIDE SEQUENCE [LARGE SCALE GENOMIC DNA]</scope>
    <source>
        <strain evidence="3">SpSt-26</strain>
    </source>
</reference>
<dbReference type="InterPro" id="IPR001845">
    <property type="entry name" value="HTH_ArsR_DNA-bd_dom"/>
</dbReference>
<name>A0A7J2TIL3_ARCFL</name>
<accession>A0A7J2TIL3</accession>
<dbReference type="Pfam" id="PF01022">
    <property type="entry name" value="HTH_5"/>
    <property type="match status" value="1"/>
</dbReference>
<dbReference type="Gene3D" id="1.10.10.10">
    <property type="entry name" value="Winged helix-like DNA-binding domain superfamily/Winged helix DNA-binding domain"/>
    <property type="match status" value="1"/>
</dbReference>
<sequence length="210" mass="23461">MKTTLIATLGFDEKFCYRAILRHGIKEGDEILLITAEMVEKVEKAFEWIRRLVQTSFSDKVKISLIQADLKAPERSIKAISDLISSAGGRIIVNLSGGMRALVVMVLLACMMSSKREMSLEIETEDFSHLLTISGDLLHLIRKPPGSVHLEILKLVKGGVRKSESISKELGRDASTIRRHLAELEELGLLEAEKRKPLIVKPTKLSELFV</sequence>
<dbReference type="EMBL" id="DSLA01000039">
    <property type="protein sequence ID" value="HEH35034.1"/>
    <property type="molecule type" value="Genomic_DNA"/>
</dbReference>
<dbReference type="InterPro" id="IPR054588">
    <property type="entry name" value="Csa3_N"/>
</dbReference>
<dbReference type="InterPro" id="IPR036390">
    <property type="entry name" value="WH_DNA-bd_sf"/>
</dbReference>
<gene>
    <name evidence="3" type="ORF">ENP88_02530</name>
</gene>
<evidence type="ECO:0000259" key="2">
    <source>
        <dbReference type="Pfam" id="PF22662"/>
    </source>
</evidence>
<proteinExistence type="predicted"/>
<evidence type="ECO:0000313" key="3">
    <source>
        <dbReference type="EMBL" id="HEH35034.1"/>
    </source>
</evidence>
<dbReference type="GO" id="GO:0003700">
    <property type="term" value="F:DNA-binding transcription factor activity"/>
    <property type="evidence" value="ECO:0007669"/>
    <property type="project" value="InterPro"/>
</dbReference>
<dbReference type="Gene3D" id="3.40.50.11700">
    <property type="match status" value="1"/>
</dbReference>
<dbReference type="AlphaFoldDB" id="A0A7J2TIL3"/>
<dbReference type="InterPro" id="IPR036388">
    <property type="entry name" value="WH-like_DNA-bd_sf"/>
</dbReference>